<dbReference type="RefSeq" id="WP_123818613.1">
    <property type="nucleotide sequence ID" value="NZ_RKQG01000001.1"/>
</dbReference>
<name>A0A3N4RV96_9ACTN</name>
<dbReference type="EMBL" id="RKQG01000001">
    <property type="protein sequence ID" value="RPE34961.1"/>
    <property type="molecule type" value="Genomic_DNA"/>
</dbReference>
<accession>A0A3N4RV96</accession>
<dbReference type="AlphaFoldDB" id="A0A3N4RV96"/>
<evidence type="ECO:0000313" key="1">
    <source>
        <dbReference type="EMBL" id="RPE34961.1"/>
    </source>
</evidence>
<sequence>MTTPLLLFVTLDGVNHPLASCRWVRYDPNGCATGSAPGTTAVDADTAATHFTSTRRDRAREHRRGVRYRLVALEEWREHVKPCLLGECTHQNAA</sequence>
<reference evidence="1 2" key="1">
    <citation type="submission" date="2018-11" db="EMBL/GenBank/DDBJ databases">
        <title>Sequencing the genomes of 1000 actinobacteria strains.</title>
        <authorList>
            <person name="Klenk H.-P."/>
        </authorList>
    </citation>
    <scope>NUCLEOTIDE SEQUENCE [LARGE SCALE GENOMIC DNA]</scope>
    <source>
        <strain evidence="1 2">DSM 44781</strain>
    </source>
</reference>
<keyword evidence="2" id="KW-1185">Reference proteome</keyword>
<organism evidence="1 2">
    <name type="scientific">Kitasatospora cineracea</name>
    <dbReference type="NCBI Taxonomy" id="88074"/>
    <lineage>
        <taxon>Bacteria</taxon>
        <taxon>Bacillati</taxon>
        <taxon>Actinomycetota</taxon>
        <taxon>Actinomycetes</taxon>
        <taxon>Kitasatosporales</taxon>
        <taxon>Streptomycetaceae</taxon>
        <taxon>Kitasatospora</taxon>
    </lineage>
</organism>
<comment type="caution">
    <text evidence="1">The sequence shown here is derived from an EMBL/GenBank/DDBJ whole genome shotgun (WGS) entry which is preliminary data.</text>
</comment>
<gene>
    <name evidence="1" type="ORF">EDD38_3304</name>
</gene>
<proteinExistence type="predicted"/>
<evidence type="ECO:0000313" key="2">
    <source>
        <dbReference type="Proteomes" id="UP000266906"/>
    </source>
</evidence>
<dbReference type="Proteomes" id="UP000266906">
    <property type="component" value="Unassembled WGS sequence"/>
</dbReference>
<protein>
    <submittedName>
        <fullName evidence="1">Uncharacterized protein</fullName>
    </submittedName>
</protein>